<dbReference type="Proteomes" id="UP001239111">
    <property type="component" value="Chromosome 4"/>
</dbReference>
<proteinExistence type="predicted"/>
<organism evidence="1 2">
    <name type="scientific">Eretmocerus hayati</name>
    <dbReference type="NCBI Taxonomy" id="131215"/>
    <lineage>
        <taxon>Eukaryota</taxon>
        <taxon>Metazoa</taxon>
        <taxon>Ecdysozoa</taxon>
        <taxon>Arthropoda</taxon>
        <taxon>Hexapoda</taxon>
        <taxon>Insecta</taxon>
        <taxon>Pterygota</taxon>
        <taxon>Neoptera</taxon>
        <taxon>Endopterygota</taxon>
        <taxon>Hymenoptera</taxon>
        <taxon>Apocrita</taxon>
        <taxon>Proctotrupomorpha</taxon>
        <taxon>Chalcidoidea</taxon>
        <taxon>Aphelinidae</taxon>
        <taxon>Aphelininae</taxon>
        <taxon>Eretmocerus</taxon>
    </lineage>
</organism>
<comment type="caution">
    <text evidence="1">The sequence shown here is derived from an EMBL/GenBank/DDBJ whole genome shotgun (WGS) entry which is preliminary data.</text>
</comment>
<evidence type="ECO:0000313" key="2">
    <source>
        <dbReference type="Proteomes" id="UP001239111"/>
    </source>
</evidence>
<evidence type="ECO:0000313" key="1">
    <source>
        <dbReference type="EMBL" id="KAJ8667946.1"/>
    </source>
</evidence>
<name>A0ACC2NB63_9HYME</name>
<sequence>MEVQLNSNNLQKVILALLAREKKKLPWEKSHRNTILGLCVTLKKIRENEANEGHDPVKRLWVKEMYSVENRLSYGASDTFVRTLREQYPDDFYNFFRMPPDLFETLLSIVGPSITKQHHIREPISPRILLELTIRWLATGDNFETLSALFRVSPSSVSNIINEVTLAIWACLKPLVFRKLNQEEWRKIARGFKNEWDYDHCVGAVDSKLVKIIPPPHCGSLVYDYKGHHSIHLHAIVDAYQIFTLVDVGAAGRQSDGGVFRASKIGQMFINNQMDLPPPEPLIEGGPDMPWVLVADEAFGLSNFCMRPYPRSRAMNLRKKVFNYRLSRARRIVEAAFGTLVRVWQVLGNPVKTTLKVTIQTVHACVCLHNFLIMYDERRERPQREVHNEDVFQVIEHEIEADDPRPREGSLESVRYEFSRYFMNEGAVNFQWDRAMNYNF</sequence>
<reference evidence="1" key="1">
    <citation type="submission" date="2023-04" db="EMBL/GenBank/DDBJ databases">
        <title>A chromosome-level genome assembly of the parasitoid wasp Eretmocerus hayati.</title>
        <authorList>
            <person name="Zhong Y."/>
            <person name="Liu S."/>
            <person name="Liu Y."/>
        </authorList>
    </citation>
    <scope>NUCLEOTIDE SEQUENCE</scope>
    <source>
        <strain evidence="1">ZJU_SS_LIU_2023</strain>
    </source>
</reference>
<gene>
    <name evidence="1" type="ORF">QAD02_009609</name>
</gene>
<protein>
    <submittedName>
        <fullName evidence="1">Uncharacterized protein</fullName>
    </submittedName>
</protein>
<dbReference type="EMBL" id="CM056744">
    <property type="protein sequence ID" value="KAJ8667946.1"/>
    <property type="molecule type" value="Genomic_DNA"/>
</dbReference>
<accession>A0ACC2NB63</accession>
<keyword evidence="2" id="KW-1185">Reference proteome</keyword>